<dbReference type="AlphaFoldDB" id="A0A2G8KJP8"/>
<feature type="compositionally biased region" description="Polar residues" evidence="1">
    <location>
        <begin position="1"/>
        <end position="13"/>
    </location>
</feature>
<feature type="compositionally biased region" description="Polar residues" evidence="1">
    <location>
        <begin position="82"/>
        <end position="92"/>
    </location>
</feature>
<proteinExistence type="predicted"/>
<feature type="compositionally biased region" description="Polar residues" evidence="1">
    <location>
        <begin position="43"/>
        <end position="56"/>
    </location>
</feature>
<sequence>MSFDSNGPNNSEVNDPDKNGNKVGGNAEGEIELPSGIADNARVENTSNSGSIQVQNECVEADDHGESDQLHNAIDSSDSEVSDNTASTSDMGTNERVSDNAAAQVDAQSQRKSCRTKTKPEWMKDYVNENGDEVMVTEDVDLASAKQAELDSWAANNVYGEVEFRS</sequence>
<name>A0A2G8KJP8_STIJA</name>
<reference evidence="2 3" key="1">
    <citation type="journal article" date="2017" name="PLoS Biol.">
        <title>The sea cucumber genome provides insights into morphological evolution and visceral regeneration.</title>
        <authorList>
            <person name="Zhang X."/>
            <person name="Sun L."/>
            <person name="Yuan J."/>
            <person name="Sun Y."/>
            <person name="Gao Y."/>
            <person name="Zhang L."/>
            <person name="Li S."/>
            <person name="Dai H."/>
            <person name="Hamel J.F."/>
            <person name="Liu C."/>
            <person name="Yu Y."/>
            <person name="Liu S."/>
            <person name="Lin W."/>
            <person name="Guo K."/>
            <person name="Jin S."/>
            <person name="Xu P."/>
            <person name="Storey K.B."/>
            <person name="Huan P."/>
            <person name="Zhang T."/>
            <person name="Zhou Y."/>
            <person name="Zhang J."/>
            <person name="Lin C."/>
            <person name="Li X."/>
            <person name="Xing L."/>
            <person name="Huo D."/>
            <person name="Sun M."/>
            <person name="Wang L."/>
            <person name="Mercier A."/>
            <person name="Li F."/>
            <person name="Yang H."/>
            <person name="Xiang J."/>
        </authorList>
    </citation>
    <scope>NUCLEOTIDE SEQUENCE [LARGE SCALE GENOMIC DNA]</scope>
    <source>
        <strain evidence="2">Shaxun</strain>
        <tissue evidence="2">Muscle</tissue>
    </source>
</reference>
<accession>A0A2G8KJP8</accession>
<organism evidence="2 3">
    <name type="scientific">Stichopus japonicus</name>
    <name type="common">Sea cucumber</name>
    <dbReference type="NCBI Taxonomy" id="307972"/>
    <lineage>
        <taxon>Eukaryota</taxon>
        <taxon>Metazoa</taxon>
        <taxon>Echinodermata</taxon>
        <taxon>Eleutherozoa</taxon>
        <taxon>Echinozoa</taxon>
        <taxon>Holothuroidea</taxon>
        <taxon>Aspidochirotacea</taxon>
        <taxon>Aspidochirotida</taxon>
        <taxon>Stichopodidae</taxon>
        <taxon>Apostichopus</taxon>
    </lineage>
</organism>
<evidence type="ECO:0000313" key="2">
    <source>
        <dbReference type="EMBL" id="PIK48231.1"/>
    </source>
</evidence>
<gene>
    <name evidence="2" type="ORF">BSL78_14917</name>
</gene>
<dbReference type="EMBL" id="MRZV01000534">
    <property type="protein sequence ID" value="PIK48231.1"/>
    <property type="molecule type" value="Genomic_DNA"/>
</dbReference>
<protein>
    <submittedName>
        <fullName evidence="2">Uncharacterized protein</fullName>
    </submittedName>
</protein>
<keyword evidence="3" id="KW-1185">Reference proteome</keyword>
<comment type="caution">
    <text evidence="2">The sequence shown here is derived from an EMBL/GenBank/DDBJ whole genome shotgun (WGS) entry which is preliminary data.</text>
</comment>
<dbReference type="Proteomes" id="UP000230750">
    <property type="component" value="Unassembled WGS sequence"/>
</dbReference>
<feature type="region of interest" description="Disordered" evidence="1">
    <location>
        <begin position="1"/>
        <end position="117"/>
    </location>
</feature>
<evidence type="ECO:0000256" key="1">
    <source>
        <dbReference type="SAM" id="MobiDB-lite"/>
    </source>
</evidence>
<evidence type="ECO:0000313" key="3">
    <source>
        <dbReference type="Proteomes" id="UP000230750"/>
    </source>
</evidence>
<dbReference type="OrthoDB" id="10611238at2759"/>